<evidence type="ECO:0000256" key="9">
    <source>
        <dbReference type="PROSITE-ProRule" id="PRU00524"/>
    </source>
</evidence>
<dbReference type="PIRSF" id="PIRSF000498">
    <property type="entry name" value="Riboflavin_syn_A"/>
    <property type="match status" value="1"/>
</dbReference>
<proteinExistence type="predicted"/>
<evidence type="ECO:0000313" key="12">
    <source>
        <dbReference type="Proteomes" id="UP000177725"/>
    </source>
</evidence>
<dbReference type="GO" id="GO:0009231">
    <property type="term" value="P:riboflavin biosynthetic process"/>
    <property type="evidence" value="ECO:0007669"/>
    <property type="project" value="UniProtKB-KW"/>
</dbReference>
<evidence type="ECO:0000256" key="3">
    <source>
        <dbReference type="ARBA" id="ARBA00012827"/>
    </source>
</evidence>
<evidence type="ECO:0000256" key="1">
    <source>
        <dbReference type="ARBA" id="ARBA00002803"/>
    </source>
</evidence>
<keyword evidence="7" id="KW-0677">Repeat</keyword>
<dbReference type="PROSITE" id="PS51177">
    <property type="entry name" value="LUMAZINE_BIND"/>
    <property type="match status" value="2"/>
</dbReference>
<dbReference type="FunFam" id="2.40.30.20:FF:000004">
    <property type="entry name" value="Riboflavin synthase, alpha subunit"/>
    <property type="match status" value="1"/>
</dbReference>
<dbReference type="InterPro" id="IPR017938">
    <property type="entry name" value="Riboflavin_synthase-like_b-brl"/>
</dbReference>
<evidence type="ECO:0000256" key="6">
    <source>
        <dbReference type="ARBA" id="ARBA00022679"/>
    </source>
</evidence>
<feature type="repeat" description="Lumazine-binding" evidence="9">
    <location>
        <begin position="96"/>
        <end position="214"/>
    </location>
</feature>
<keyword evidence="6" id="KW-0808">Transferase</keyword>
<comment type="function">
    <text evidence="1">Catalyzes the dismutation of two molecules of 6,7-dimethyl-8-ribityllumazine, resulting in the formation of riboflavin and 5-amino-6-(D-ribitylamino)uracil.</text>
</comment>
<dbReference type="NCBIfam" id="TIGR00187">
    <property type="entry name" value="ribE"/>
    <property type="match status" value="1"/>
</dbReference>
<evidence type="ECO:0000256" key="4">
    <source>
        <dbReference type="ARBA" id="ARBA00013950"/>
    </source>
</evidence>
<dbReference type="InterPro" id="IPR026017">
    <property type="entry name" value="Lumazine-bd_dom"/>
</dbReference>
<dbReference type="CDD" id="cd00402">
    <property type="entry name" value="Riboflavin_synthase_like"/>
    <property type="match status" value="1"/>
</dbReference>
<accession>A0A1G2F9Q4</accession>
<dbReference type="PANTHER" id="PTHR21098">
    <property type="entry name" value="RIBOFLAVIN SYNTHASE ALPHA CHAIN"/>
    <property type="match status" value="1"/>
</dbReference>
<protein>
    <recommendedName>
        <fullName evidence="4 8">Riboflavin synthase</fullName>
        <ecNumber evidence="3 8">2.5.1.9</ecNumber>
    </recommendedName>
</protein>
<evidence type="ECO:0000256" key="7">
    <source>
        <dbReference type="ARBA" id="ARBA00022737"/>
    </source>
</evidence>
<evidence type="ECO:0000313" key="11">
    <source>
        <dbReference type="EMBL" id="OGZ34492.1"/>
    </source>
</evidence>
<name>A0A1G2F9Q4_9BACT</name>
<keyword evidence="5" id="KW-0686">Riboflavin biosynthesis</keyword>
<comment type="caution">
    <text evidence="11">The sequence shown here is derived from an EMBL/GenBank/DDBJ whole genome shotgun (WGS) entry which is preliminary data.</text>
</comment>
<dbReference type="Gene3D" id="2.40.30.20">
    <property type="match status" value="2"/>
</dbReference>
<organism evidence="11 12">
    <name type="scientific">Candidatus Portnoybacteria bacterium RBG_13_41_18</name>
    <dbReference type="NCBI Taxonomy" id="1801991"/>
    <lineage>
        <taxon>Bacteria</taxon>
        <taxon>Candidatus Portnoyibacteriota</taxon>
    </lineage>
</organism>
<evidence type="ECO:0000256" key="8">
    <source>
        <dbReference type="NCBIfam" id="TIGR00187"/>
    </source>
</evidence>
<dbReference type="AlphaFoldDB" id="A0A1G2F9Q4"/>
<dbReference type="Proteomes" id="UP000177725">
    <property type="component" value="Unassembled WGS sequence"/>
</dbReference>
<dbReference type="SUPFAM" id="SSF63380">
    <property type="entry name" value="Riboflavin synthase domain-like"/>
    <property type="match status" value="2"/>
</dbReference>
<feature type="repeat" description="Lumazine-binding" evidence="9">
    <location>
        <begin position="1"/>
        <end position="95"/>
    </location>
</feature>
<sequence>MFTGIIKKISTIQKIEKRGGNIFLSIKTPAGWQIFVGQSLSINGVCSTVKVVGHGQFQVEYMPETLKKTTASLFKISDMVNLEMSLKLNDFVDGHLVQGHIDGIGKIMEVKKAGWEHFISTPPNPSPQLRGGKNLNLSIVLKISAPKQLMKFIAPKGSIAVDGISLTVVDVGKNWFTVSLVSYTLENTNLGKIKRGDRVNLETDVIAKYIGASTRK</sequence>
<feature type="domain" description="Lumazine-binding" evidence="10">
    <location>
        <begin position="1"/>
        <end position="95"/>
    </location>
</feature>
<evidence type="ECO:0000256" key="2">
    <source>
        <dbReference type="ARBA" id="ARBA00004887"/>
    </source>
</evidence>
<gene>
    <name evidence="11" type="ORF">A2174_02635</name>
</gene>
<dbReference type="Pfam" id="PF00677">
    <property type="entry name" value="Lum_binding"/>
    <property type="match status" value="2"/>
</dbReference>
<dbReference type="InterPro" id="IPR001783">
    <property type="entry name" value="Lumazine-bd"/>
</dbReference>
<dbReference type="PANTHER" id="PTHR21098:SF0">
    <property type="entry name" value="RIBOFLAVIN SYNTHASE"/>
    <property type="match status" value="1"/>
</dbReference>
<comment type="pathway">
    <text evidence="2">Cofactor biosynthesis; riboflavin biosynthesis; riboflavin from 2-hydroxy-3-oxobutyl phosphate and 5-amino-6-(D-ribitylamino)uracil: step 2/2.</text>
</comment>
<dbReference type="InterPro" id="IPR023366">
    <property type="entry name" value="ATP_synth_asu-like_sf"/>
</dbReference>
<evidence type="ECO:0000256" key="5">
    <source>
        <dbReference type="ARBA" id="ARBA00022619"/>
    </source>
</evidence>
<dbReference type="GO" id="GO:0004746">
    <property type="term" value="F:riboflavin synthase activity"/>
    <property type="evidence" value="ECO:0007669"/>
    <property type="project" value="UniProtKB-UniRule"/>
</dbReference>
<evidence type="ECO:0000259" key="10">
    <source>
        <dbReference type="PROSITE" id="PS51177"/>
    </source>
</evidence>
<dbReference type="EMBL" id="MHMV01000021">
    <property type="protein sequence ID" value="OGZ34492.1"/>
    <property type="molecule type" value="Genomic_DNA"/>
</dbReference>
<reference evidence="11 12" key="1">
    <citation type="journal article" date="2016" name="Nat. Commun.">
        <title>Thousands of microbial genomes shed light on interconnected biogeochemical processes in an aquifer system.</title>
        <authorList>
            <person name="Anantharaman K."/>
            <person name="Brown C.T."/>
            <person name="Hug L.A."/>
            <person name="Sharon I."/>
            <person name="Castelle C.J."/>
            <person name="Probst A.J."/>
            <person name="Thomas B.C."/>
            <person name="Singh A."/>
            <person name="Wilkins M.J."/>
            <person name="Karaoz U."/>
            <person name="Brodie E.L."/>
            <person name="Williams K.H."/>
            <person name="Hubbard S.S."/>
            <person name="Banfield J.F."/>
        </authorList>
    </citation>
    <scope>NUCLEOTIDE SEQUENCE [LARGE SCALE GENOMIC DNA]</scope>
</reference>
<dbReference type="EC" id="2.5.1.9" evidence="3 8"/>
<feature type="domain" description="Lumazine-binding" evidence="10">
    <location>
        <begin position="96"/>
        <end position="214"/>
    </location>
</feature>